<dbReference type="Proteomes" id="UP000033618">
    <property type="component" value="Unassembled WGS sequence"/>
</dbReference>
<feature type="transmembrane region" description="Helical" evidence="1">
    <location>
        <begin position="9"/>
        <end position="30"/>
    </location>
</feature>
<evidence type="ECO:0000313" key="3">
    <source>
        <dbReference type="Proteomes" id="UP000033618"/>
    </source>
</evidence>
<organism evidence="2 3">
    <name type="scientific">Robbsia andropogonis</name>
    <dbReference type="NCBI Taxonomy" id="28092"/>
    <lineage>
        <taxon>Bacteria</taxon>
        <taxon>Pseudomonadati</taxon>
        <taxon>Pseudomonadota</taxon>
        <taxon>Betaproteobacteria</taxon>
        <taxon>Burkholderiales</taxon>
        <taxon>Burkholderiaceae</taxon>
        <taxon>Robbsia</taxon>
    </lineage>
</organism>
<feature type="transmembrane region" description="Helical" evidence="1">
    <location>
        <begin position="82"/>
        <end position="99"/>
    </location>
</feature>
<name>A0A0F5K009_9BURK</name>
<reference evidence="2 3" key="1">
    <citation type="submission" date="2015-03" db="EMBL/GenBank/DDBJ databases">
        <title>Draft Genome Sequence of Burkholderia andropogonis type strain ICMP2807, isolated from Sorghum bicolor.</title>
        <authorList>
            <person name="Lopes-Santos L."/>
            <person name="Castro D.B."/>
            <person name="Ottoboni L.M."/>
            <person name="Park D."/>
            <person name="Weirc B.S."/>
            <person name="Destefano S.A."/>
        </authorList>
    </citation>
    <scope>NUCLEOTIDE SEQUENCE [LARGE SCALE GENOMIC DNA]</scope>
    <source>
        <strain evidence="2 3">ICMP2807</strain>
    </source>
</reference>
<dbReference type="AlphaFoldDB" id="A0A0F5K009"/>
<evidence type="ECO:0008006" key="4">
    <source>
        <dbReference type="Google" id="ProtNLM"/>
    </source>
</evidence>
<keyword evidence="1" id="KW-1133">Transmembrane helix</keyword>
<dbReference type="PATRIC" id="fig|28092.6.peg.3306"/>
<comment type="caution">
    <text evidence="2">The sequence shown here is derived from an EMBL/GenBank/DDBJ whole genome shotgun (WGS) entry which is preliminary data.</text>
</comment>
<keyword evidence="3" id="KW-1185">Reference proteome</keyword>
<accession>A0A0F5K009</accession>
<gene>
    <name evidence="2" type="ORF">WM40_14010</name>
</gene>
<sequence>MGKLTKINLTLWLGIIPIVSALIGGIAYLFGNGYNSAYLREFDIESSAFPGDKYERLVEATDAWPSGLTAVDQWIHHHWSGVLIWVVVMSIGIVVWSLITQYSDRRAQRQKNEPTKQDGFWVRHPTIRRCATAVAIFVLVLYMLFFAPRAAIMFSIPGVMGQEVGTFVALDMKPHYQVSCDQSEHSCYSIAEKGREVACGYPIAQSSNRIALYFKGRMTELSTDGVVIKSFGKGRLMSEWVSACGSVLSENASQGLSKSKAD</sequence>
<dbReference type="RefSeq" id="WP_046153153.1">
    <property type="nucleotide sequence ID" value="NZ_LAQU01000014.1"/>
</dbReference>
<protein>
    <recommendedName>
        <fullName evidence="4">Transmembrane protein</fullName>
    </recommendedName>
</protein>
<dbReference type="EMBL" id="LAQU01000014">
    <property type="protein sequence ID" value="KKB62897.1"/>
    <property type="molecule type" value="Genomic_DNA"/>
</dbReference>
<feature type="transmembrane region" description="Helical" evidence="1">
    <location>
        <begin position="130"/>
        <end position="147"/>
    </location>
</feature>
<evidence type="ECO:0000256" key="1">
    <source>
        <dbReference type="SAM" id="Phobius"/>
    </source>
</evidence>
<evidence type="ECO:0000313" key="2">
    <source>
        <dbReference type="EMBL" id="KKB62897.1"/>
    </source>
</evidence>
<keyword evidence="1" id="KW-0472">Membrane</keyword>
<proteinExistence type="predicted"/>
<keyword evidence="1" id="KW-0812">Transmembrane</keyword>